<dbReference type="STRING" id="177437.HRM2_47100"/>
<gene>
    <name evidence="2" type="ordered locus">HRM2_47100</name>
</gene>
<evidence type="ECO:0000313" key="3">
    <source>
        <dbReference type="Proteomes" id="UP000000442"/>
    </source>
</evidence>
<dbReference type="HOGENOM" id="CLU_333382_0_0_7"/>
<dbReference type="OrthoDB" id="5417638at2"/>
<evidence type="ECO:0000256" key="1">
    <source>
        <dbReference type="SAM" id="MobiDB-lite"/>
    </source>
</evidence>
<dbReference type="eggNOG" id="ENOG502Z8IP">
    <property type="taxonomic scope" value="Bacteria"/>
</dbReference>
<dbReference type="InterPro" id="IPR011989">
    <property type="entry name" value="ARM-like"/>
</dbReference>
<dbReference type="InterPro" id="IPR016024">
    <property type="entry name" value="ARM-type_fold"/>
</dbReference>
<organism evidence="2 3">
    <name type="scientific">Desulforapulum autotrophicum (strain ATCC 43914 / DSM 3382 / VKM B-1955 / HRM2)</name>
    <name type="common">Desulfobacterium autotrophicum</name>
    <dbReference type="NCBI Taxonomy" id="177437"/>
    <lineage>
        <taxon>Bacteria</taxon>
        <taxon>Pseudomonadati</taxon>
        <taxon>Thermodesulfobacteriota</taxon>
        <taxon>Desulfobacteria</taxon>
        <taxon>Desulfobacterales</taxon>
        <taxon>Desulfobacteraceae</taxon>
        <taxon>Desulforapulum</taxon>
    </lineage>
</organism>
<dbReference type="KEGG" id="dat:HRM2_47100"/>
<accession>C0QHA0</accession>
<dbReference type="AlphaFoldDB" id="C0QHA0"/>
<dbReference type="Gene3D" id="1.25.10.10">
    <property type="entry name" value="Leucine-rich Repeat Variant"/>
    <property type="match status" value="1"/>
</dbReference>
<name>C0QHA0_DESAH</name>
<sequence>MNLLDKISQMNFMHLGNVPCPMCRKKKTYFYATSKGVLGCRECIAQALQKQLMAAGKPDWTWERFTFALSSQASMADRLMALVHFNHFQGMAKLPKLLVDNLGFETDHPLSNLVRQKAFDACCTFKDRDRMLRPLLNHKKYTTWQQKANIARAAYCLAPTMARVKSLVIRIAKDVSPNVRAHVADIIQNDTNGWARSLFEELSRDKNPLVREACLKKTTSFDTMNAFTKNDNNTKKKTRVGSNSKAPPKKKTRPHNPIENRIKRSLTFPSLEKIYERYLAHIPDLLDPKQYAPGEIEDLKKNTQESLVHLLGQALGNKMLFAGIVERLPKRARDLLYICKDKTYGLDLYMAELKRIQAMEEAFPPAIDEGALYKKWSKDPDFFFFVFNTRRSYSGYRTNKFEIGINPGLLPYILKVLPDPDPPLLAQVQEVEKKVDHLFMDNQEIFKTLPIILSFIAQDKIKYAKNSDKILAGSLKRMAETCKITEFYTEGDKDVRSLKTRLIADFFTSRSTWKPSELSDLPGFIKTGLNDYFAFKEFKSHRCRDTFEYIKRQSYDYNSDNHEKQIRSHLKKILELLPDKEWASVCNLARIGEHAELNFSPFSNGFELGDLYIPMDTTTTHRKRDQVGYTSLYCLDTTTLPFIRRMMFLFGALGILDLAYSKPTNPIYREYKKPYLSPFDGLKYVRLTEFGRYALDRTQRFTTDITAPSGEIEVDANNTLLSIQGQDPIKRMILEAVGEPINQSSYRVDFNSFLQECTTATEVKNKITFFRENIAEHPPAVWERFFENLLNRLNPIKPVPALSVFKIKPDRELLSLLTSDSLLKKYVMRAENHHMVVEKTHLSKVKKRLAQFGYFVG</sequence>
<dbReference type="EMBL" id="CP001087">
    <property type="protein sequence ID" value="ACN17759.1"/>
    <property type="molecule type" value="Genomic_DNA"/>
</dbReference>
<dbReference type="Proteomes" id="UP000000442">
    <property type="component" value="Chromosome"/>
</dbReference>
<protein>
    <submittedName>
        <fullName evidence="2">Uncharacterized protein</fullName>
    </submittedName>
</protein>
<evidence type="ECO:0000313" key="2">
    <source>
        <dbReference type="EMBL" id="ACN17759.1"/>
    </source>
</evidence>
<proteinExistence type="predicted"/>
<keyword evidence="3" id="KW-1185">Reference proteome</keyword>
<dbReference type="SUPFAM" id="SSF48371">
    <property type="entry name" value="ARM repeat"/>
    <property type="match status" value="1"/>
</dbReference>
<dbReference type="RefSeq" id="WP_015906469.1">
    <property type="nucleotide sequence ID" value="NC_012108.1"/>
</dbReference>
<feature type="region of interest" description="Disordered" evidence="1">
    <location>
        <begin position="225"/>
        <end position="258"/>
    </location>
</feature>
<reference evidence="2 3" key="1">
    <citation type="journal article" date="2009" name="Environ. Microbiol.">
        <title>Genome sequence of Desulfobacterium autotrophicum HRM2, a marine sulfate reducer oxidizing organic carbon completely to carbon dioxide.</title>
        <authorList>
            <person name="Strittmatter A.W."/>
            <person name="Liesegang H."/>
            <person name="Rabus R."/>
            <person name="Decker I."/>
            <person name="Amann J."/>
            <person name="Andres S."/>
            <person name="Henne A."/>
            <person name="Fricke W.F."/>
            <person name="Martinez-Arias R."/>
            <person name="Bartels D."/>
            <person name="Goesmann A."/>
            <person name="Krause L."/>
            <person name="Puehler A."/>
            <person name="Klenk H.P."/>
            <person name="Richter M."/>
            <person name="Schuler M."/>
            <person name="Gloeckner F.O."/>
            <person name="Meyerdierks A."/>
            <person name="Gottschalk G."/>
            <person name="Amann R."/>
        </authorList>
    </citation>
    <scope>NUCLEOTIDE SEQUENCE [LARGE SCALE GENOMIC DNA]</scope>
    <source>
        <strain evidence="3">ATCC 43914 / DSM 3382 / HRM2</strain>
    </source>
</reference>